<dbReference type="CDD" id="cd06662">
    <property type="entry name" value="SURF1"/>
    <property type="match status" value="1"/>
</dbReference>
<dbReference type="OrthoDB" id="10040024at2759"/>
<evidence type="ECO:0000313" key="7">
    <source>
        <dbReference type="Proteomes" id="UP000094112"/>
    </source>
</evidence>
<dbReference type="STRING" id="683960.A0A1E3NXT7"/>
<keyword evidence="5" id="KW-0999">Mitochondrion inner membrane</keyword>
<dbReference type="PANTHER" id="PTHR23427:SF2">
    <property type="entry name" value="SURFEIT LOCUS PROTEIN 1"/>
    <property type="match status" value="1"/>
</dbReference>
<keyword evidence="2 5" id="KW-0812">Transmembrane</keyword>
<feature type="transmembrane region" description="Helical" evidence="5">
    <location>
        <begin position="309"/>
        <end position="330"/>
    </location>
</feature>
<evidence type="ECO:0000256" key="2">
    <source>
        <dbReference type="ARBA" id="ARBA00022692"/>
    </source>
</evidence>
<dbReference type="InterPro" id="IPR045214">
    <property type="entry name" value="Surf1/Surf4"/>
</dbReference>
<keyword evidence="3 5" id="KW-1133">Transmembrane helix</keyword>
<keyword evidence="4 5" id="KW-0472">Membrane</keyword>
<protein>
    <recommendedName>
        <fullName evidence="5">SURF1-like protein</fullName>
    </recommendedName>
</protein>
<name>A0A1E3NXT7_WICAA</name>
<dbReference type="GeneID" id="30201065"/>
<dbReference type="GO" id="GO:0051082">
    <property type="term" value="F:unfolded protein binding"/>
    <property type="evidence" value="ECO:0007669"/>
    <property type="project" value="EnsemblFungi"/>
</dbReference>
<evidence type="ECO:0000256" key="4">
    <source>
        <dbReference type="ARBA" id="ARBA00023136"/>
    </source>
</evidence>
<dbReference type="Pfam" id="PF02104">
    <property type="entry name" value="SURF1"/>
    <property type="match status" value="1"/>
</dbReference>
<comment type="subcellular location">
    <subcellularLocation>
        <location evidence="1">Membrane</location>
    </subcellularLocation>
    <subcellularLocation>
        <location evidence="5">Mitochondrion inner membrane</location>
        <topology evidence="5">Multi-pass membrane protein</topology>
    </subcellularLocation>
</comment>
<feature type="transmembrane region" description="Helical" evidence="5">
    <location>
        <begin position="58"/>
        <end position="77"/>
    </location>
</feature>
<evidence type="ECO:0000256" key="5">
    <source>
        <dbReference type="RuleBase" id="RU363076"/>
    </source>
</evidence>
<evidence type="ECO:0000256" key="1">
    <source>
        <dbReference type="ARBA" id="ARBA00004370"/>
    </source>
</evidence>
<comment type="similarity">
    <text evidence="5">Belongs to the SURF1 family.</text>
</comment>
<keyword evidence="5" id="KW-0496">Mitochondrion</keyword>
<proteinExistence type="inferred from homology"/>
<dbReference type="GO" id="GO:0005743">
    <property type="term" value="C:mitochondrial inner membrane"/>
    <property type="evidence" value="ECO:0007669"/>
    <property type="project" value="UniProtKB-SubCell"/>
</dbReference>
<dbReference type="AlphaFoldDB" id="A0A1E3NXT7"/>
<dbReference type="GO" id="GO:0033617">
    <property type="term" value="P:mitochondrial respiratory chain complex IV assembly"/>
    <property type="evidence" value="ECO:0007669"/>
    <property type="project" value="EnsemblFungi"/>
</dbReference>
<comment type="function">
    <text evidence="5">Probably involved in the biogenesis of the COX complex.</text>
</comment>
<dbReference type="PROSITE" id="PS50895">
    <property type="entry name" value="SURF1"/>
    <property type="match status" value="1"/>
</dbReference>
<reference evidence="6 7" key="1">
    <citation type="journal article" date="2016" name="Proc. Natl. Acad. Sci. U.S.A.">
        <title>Comparative genomics of biotechnologically important yeasts.</title>
        <authorList>
            <person name="Riley R."/>
            <person name="Haridas S."/>
            <person name="Wolfe K.H."/>
            <person name="Lopes M.R."/>
            <person name="Hittinger C.T."/>
            <person name="Goeker M."/>
            <person name="Salamov A.A."/>
            <person name="Wisecaver J.H."/>
            <person name="Long T.M."/>
            <person name="Calvey C.H."/>
            <person name="Aerts A.L."/>
            <person name="Barry K.W."/>
            <person name="Choi C."/>
            <person name="Clum A."/>
            <person name="Coughlan A.Y."/>
            <person name="Deshpande S."/>
            <person name="Douglass A.P."/>
            <person name="Hanson S.J."/>
            <person name="Klenk H.-P."/>
            <person name="LaButti K.M."/>
            <person name="Lapidus A."/>
            <person name="Lindquist E.A."/>
            <person name="Lipzen A.M."/>
            <person name="Meier-Kolthoff J.P."/>
            <person name="Ohm R.A."/>
            <person name="Otillar R.P."/>
            <person name="Pangilinan J.L."/>
            <person name="Peng Y."/>
            <person name="Rokas A."/>
            <person name="Rosa C.A."/>
            <person name="Scheuner C."/>
            <person name="Sibirny A.A."/>
            <person name="Slot J.C."/>
            <person name="Stielow J.B."/>
            <person name="Sun H."/>
            <person name="Kurtzman C.P."/>
            <person name="Blackwell M."/>
            <person name="Grigoriev I.V."/>
            <person name="Jeffries T.W."/>
        </authorList>
    </citation>
    <scope>NUCLEOTIDE SEQUENCE [LARGE SCALE GENOMIC DNA]</scope>
    <source>
        <strain evidence="7">ATCC 58044 / CBS 1984 / NCYC 433 / NRRL Y-366-8</strain>
    </source>
</reference>
<dbReference type="PANTHER" id="PTHR23427">
    <property type="entry name" value="SURFEIT LOCUS PROTEIN"/>
    <property type="match status" value="1"/>
</dbReference>
<organism evidence="6 7">
    <name type="scientific">Wickerhamomyces anomalus (strain ATCC 58044 / CBS 1984 / NCYC 433 / NRRL Y-366-8)</name>
    <name type="common">Yeast</name>
    <name type="synonym">Hansenula anomala</name>
    <dbReference type="NCBI Taxonomy" id="683960"/>
    <lineage>
        <taxon>Eukaryota</taxon>
        <taxon>Fungi</taxon>
        <taxon>Dikarya</taxon>
        <taxon>Ascomycota</taxon>
        <taxon>Saccharomycotina</taxon>
        <taxon>Saccharomycetes</taxon>
        <taxon>Phaffomycetales</taxon>
        <taxon>Wickerhamomycetaceae</taxon>
        <taxon>Wickerhamomyces</taxon>
    </lineage>
</organism>
<gene>
    <name evidence="6" type="ORF">WICANDRAFT_64851</name>
</gene>
<evidence type="ECO:0000256" key="3">
    <source>
        <dbReference type="ARBA" id="ARBA00022989"/>
    </source>
</evidence>
<accession>A0A1E3NXT7</accession>
<dbReference type="RefSeq" id="XP_019036709.1">
    <property type="nucleotide sequence ID" value="XM_019183819.1"/>
</dbReference>
<dbReference type="Proteomes" id="UP000094112">
    <property type="component" value="Unassembled WGS sequence"/>
</dbReference>
<dbReference type="EMBL" id="KV454213">
    <property type="protein sequence ID" value="ODQ57502.1"/>
    <property type="molecule type" value="Genomic_DNA"/>
</dbReference>
<evidence type="ECO:0000313" key="6">
    <source>
        <dbReference type="EMBL" id="ODQ57502.1"/>
    </source>
</evidence>
<keyword evidence="7" id="KW-1185">Reference proteome</keyword>
<dbReference type="InterPro" id="IPR002994">
    <property type="entry name" value="Surf1/Shy1"/>
</dbReference>
<sequence length="350" mass="40519">MLSKRLLLPTALRPHAIVRANLQRHQLLARRTNVHSSFDWKPIKGKDNDKPKPSVTRYIFLSLLIAMPLVTFYLGTWQLKRLKWKNNLIASSEDKLTYPPIPLPKKINPDDAEDLQYRRYLVTGKYDHSKEIFVGPKVRNGEKGYQVFTPLIRSDGGEPILIERGFITDENILPPRRKLKHLSLPMHEVTVEVILKKINEKSNLVLSKLDPDSRVWHVIDVPEMTEATGCAPIHVQALIDLKDYPVETKIVKEDKPWWKIWSRAQTHEETQLKKVDDPSDIQEFSPYQLLKAGVPLGRPASIDFRNNHLQYLATWYGLSFASSILLFLVFKKKPKMDPTKAKLEHAKRYT</sequence>